<dbReference type="SUPFAM" id="SSF56091">
    <property type="entry name" value="DNA ligase/mRNA capping enzyme, catalytic domain"/>
    <property type="match status" value="1"/>
</dbReference>
<accession>A0A150LHK7</accession>
<evidence type="ECO:0000256" key="2">
    <source>
        <dbReference type="ARBA" id="ARBA00022598"/>
    </source>
</evidence>
<dbReference type="SUPFAM" id="SSF50249">
    <property type="entry name" value="Nucleic acid-binding proteins"/>
    <property type="match status" value="1"/>
</dbReference>
<dbReference type="InterPro" id="IPR012340">
    <property type="entry name" value="NA-bd_OB-fold"/>
</dbReference>
<evidence type="ECO:0000313" key="6">
    <source>
        <dbReference type="Proteomes" id="UP000075666"/>
    </source>
</evidence>
<dbReference type="OrthoDB" id="5503604at2"/>
<dbReference type="Gene3D" id="2.40.50.140">
    <property type="entry name" value="Nucleic acid-binding proteins"/>
    <property type="match status" value="1"/>
</dbReference>
<comment type="caution">
    <text evidence="5">The sequence shown here is derived from an EMBL/GenBank/DDBJ whole genome shotgun (WGS) entry which is preliminary data.</text>
</comment>
<dbReference type="RefSeq" id="WP_066226219.1">
    <property type="nucleotide sequence ID" value="NZ_LQYN01000006.1"/>
</dbReference>
<protein>
    <recommendedName>
        <fullName evidence="4">ATP-dependent DNA ligase family profile domain-containing protein</fullName>
    </recommendedName>
</protein>
<dbReference type="PATRIC" id="fig|46224.3.peg.3964"/>
<keyword evidence="6" id="KW-1185">Reference proteome</keyword>
<dbReference type="InterPro" id="IPR012310">
    <property type="entry name" value="DNA_ligase_ATP-dep_cent"/>
</dbReference>
<keyword evidence="2" id="KW-0436">Ligase</keyword>
<dbReference type="InterPro" id="IPR016059">
    <property type="entry name" value="DNA_ligase_ATP-dep_CS"/>
</dbReference>
<dbReference type="EMBL" id="LQYN01000006">
    <property type="protein sequence ID" value="KYD11426.1"/>
    <property type="molecule type" value="Genomic_DNA"/>
</dbReference>
<dbReference type="InterPro" id="IPR050191">
    <property type="entry name" value="ATP-dep_DNA_ligase"/>
</dbReference>
<evidence type="ECO:0000259" key="4">
    <source>
        <dbReference type="PROSITE" id="PS50160"/>
    </source>
</evidence>
<dbReference type="AlphaFoldDB" id="A0A150LHK7"/>
<feature type="domain" description="ATP-dependent DNA ligase family profile" evidence="4">
    <location>
        <begin position="105"/>
        <end position="224"/>
    </location>
</feature>
<dbReference type="PROSITE" id="PS50160">
    <property type="entry name" value="DNA_LIGASE_A3"/>
    <property type="match status" value="1"/>
</dbReference>
<gene>
    <name evidence="5" type="ORF">B4102_2154</name>
</gene>
<dbReference type="Gene3D" id="3.30.470.30">
    <property type="entry name" value="DNA ligase/mRNA capping enzyme"/>
    <property type="match status" value="1"/>
</dbReference>
<dbReference type="GO" id="GO:0006281">
    <property type="term" value="P:DNA repair"/>
    <property type="evidence" value="ECO:0007669"/>
    <property type="project" value="InterPro"/>
</dbReference>
<dbReference type="GO" id="GO:0003910">
    <property type="term" value="F:DNA ligase (ATP) activity"/>
    <property type="evidence" value="ECO:0007669"/>
    <property type="project" value="UniProtKB-EC"/>
</dbReference>
<dbReference type="STRING" id="46224.B4102_2154"/>
<evidence type="ECO:0000313" key="5">
    <source>
        <dbReference type="EMBL" id="KYD11426.1"/>
    </source>
</evidence>
<proteinExistence type="inferred from homology"/>
<dbReference type="GO" id="GO:0006310">
    <property type="term" value="P:DNA recombination"/>
    <property type="evidence" value="ECO:0007669"/>
    <property type="project" value="InterPro"/>
</dbReference>
<dbReference type="CDD" id="cd07906">
    <property type="entry name" value="Adenylation_DNA_ligase_LigD_LigC"/>
    <property type="match status" value="1"/>
</dbReference>
<evidence type="ECO:0000256" key="3">
    <source>
        <dbReference type="ARBA" id="ARBA00034003"/>
    </source>
</evidence>
<dbReference type="Pfam" id="PF01068">
    <property type="entry name" value="DNA_ligase_A_M"/>
    <property type="match status" value="1"/>
</dbReference>
<dbReference type="PROSITE" id="PS00697">
    <property type="entry name" value="DNA_LIGASE_A1"/>
    <property type="match status" value="1"/>
</dbReference>
<name>A0A150LHK7_9BACI</name>
<dbReference type="Proteomes" id="UP000075666">
    <property type="component" value="Unassembled WGS sequence"/>
</dbReference>
<comment type="catalytic activity">
    <reaction evidence="3">
        <text>ATP + (deoxyribonucleotide)n-3'-hydroxyl + 5'-phospho-(deoxyribonucleotide)m = (deoxyribonucleotide)n+m + AMP + diphosphate.</text>
        <dbReference type="EC" id="6.5.1.1"/>
    </reaction>
</comment>
<dbReference type="PANTHER" id="PTHR45674:SF4">
    <property type="entry name" value="DNA LIGASE 1"/>
    <property type="match status" value="1"/>
</dbReference>
<reference evidence="5 6" key="1">
    <citation type="submission" date="2016-01" db="EMBL/GenBank/DDBJ databases">
        <title>Genome Sequences of Twelve Sporeforming Bacillus Species Isolated from Foods.</title>
        <authorList>
            <person name="Berendsen E.M."/>
            <person name="Wells-Bennik M.H."/>
            <person name="Krawcyk A.O."/>
            <person name="De Jong A."/>
            <person name="Holsappel S."/>
            <person name="Eijlander R.T."/>
            <person name="Kuipers O.P."/>
        </authorList>
    </citation>
    <scope>NUCLEOTIDE SEQUENCE [LARGE SCALE GENOMIC DNA]</scope>
    <source>
        <strain evidence="5 6">B4102</strain>
    </source>
</reference>
<dbReference type="PANTHER" id="PTHR45674">
    <property type="entry name" value="DNA LIGASE 1/3 FAMILY MEMBER"/>
    <property type="match status" value="1"/>
</dbReference>
<comment type="similarity">
    <text evidence="1">Belongs to the ATP-dependent DNA ligase family.</text>
</comment>
<organism evidence="5 6">
    <name type="scientific">Heyndrickxia sporothermodurans</name>
    <dbReference type="NCBI Taxonomy" id="46224"/>
    <lineage>
        <taxon>Bacteria</taxon>
        <taxon>Bacillati</taxon>
        <taxon>Bacillota</taxon>
        <taxon>Bacilli</taxon>
        <taxon>Bacillales</taxon>
        <taxon>Bacillaceae</taxon>
        <taxon>Heyndrickxia</taxon>
    </lineage>
</organism>
<sequence length="299" mass="34780">MLFTPIKPMLLTMGKEPVNHPEHLYDIKWDGWRIIIHKQGNHIEAYTRHGNRVTAQFPELQDVIQHIKVEKAIIDCEGVVLRDGVPIFEDFQYRGRLKSQDKINKAIETHPVTFVAFDVLATNKPLLKEPLIYRRTVLQDIITPSNTIITTPYIIGEGENLFELTKEKGMEGIVEKPLNSFYHLNTRSSEWIKHKHFKRAKAVIMGYKEMPFTMIVGSNFRNGKVRPIAKVEFGFKPEEKQAFRQIAQGIIMKREQGINWIEPVICCEVQYLEKTESQKLRIVSFKGFQFNMKPEDCVI</sequence>
<dbReference type="GO" id="GO:0005524">
    <property type="term" value="F:ATP binding"/>
    <property type="evidence" value="ECO:0007669"/>
    <property type="project" value="InterPro"/>
</dbReference>
<evidence type="ECO:0000256" key="1">
    <source>
        <dbReference type="ARBA" id="ARBA00007572"/>
    </source>
</evidence>